<dbReference type="RefSeq" id="WP_145846105.1">
    <property type="nucleotide sequence ID" value="NZ_CP042239.1"/>
</dbReference>
<dbReference type="EMBL" id="CP042239">
    <property type="protein sequence ID" value="QDX25862.1"/>
    <property type="molecule type" value="Genomic_DNA"/>
</dbReference>
<sequence length="282" mass="30817">MTSVSEAARAVLLTAEPAAKVAAAQRAARDWRLGRLDHRFDGAMPDRPARPDAPELLPPREMPRRGKGGSERGRIALIHALAHIEFVAIDLAFDMAGRFGGQFPRSFTDDWMKVGADEAMHFALLDRRLKQLGSHYGAMPAHDGLWEAAEATAHDAAARLAVVPMVLEARGLDVTPMTIERFEAVGDMPTAAILRRILNDEIVHVAAGTRWFESCCAAERINPENYWRTLLARHFRGSIKPPFNDSARETAGLTRGYYESLAVRGPTGSNQICQSGGAAPDV</sequence>
<protein>
    <submittedName>
        <fullName evidence="2">Ferritin-like domain-containing protein</fullName>
    </submittedName>
</protein>
<reference evidence="2 3" key="1">
    <citation type="submission" date="2019-07" db="EMBL/GenBank/DDBJ databases">
        <title>Sphingomonas alkalisoli sp. nov., isolated from rhizosphere soil of Suaedae salsa.</title>
        <authorList>
            <person name="Zhang H."/>
            <person name="Xu L."/>
            <person name="Zhang J.-X."/>
            <person name="Sun J.-Q."/>
        </authorList>
    </citation>
    <scope>NUCLEOTIDE SEQUENCE [LARGE SCALE GENOMIC DNA]</scope>
    <source>
        <strain evidence="2 3">XS-10</strain>
    </source>
</reference>
<dbReference type="CDD" id="cd00657">
    <property type="entry name" value="Ferritin_like"/>
    <property type="match status" value="1"/>
</dbReference>
<dbReference type="InterPro" id="IPR009078">
    <property type="entry name" value="Ferritin-like_SF"/>
</dbReference>
<dbReference type="InterPro" id="IPR012347">
    <property type="entry name" value="Ferritin-like"/>
</dbReference>
<dbReference type="InterPro" id="IPR007402">
    <property type="entry name" value="DUF455"/>
</dbReference>
<dbReference type="PANTHER" id="PTHR42782">
    <property type="entry name" value="SI:CH73-314G15.3"/>
    <property type="match status" value="1"/>
</dbReference>
<gene>
    <name evidence="2" type="ORF">FPZ54_07390</name>
</gene>
<accession>A0A518REH8</accession>
<dbReference type="SUPFAM" id="SSF47240">
    <property type="entry name" value="Ferritin-like"/>
    <property type="match status" value="1"/>
</dbReference>
<dbReference type="KEGG" id="ssua:FPZ54_07390"/>
<proteinExistence type="predicted"/>
<dbReference type="AlphaFoldDB" id="A0A518REH8"/>
<dbReference type="Proteomes" id="UP000318055">
    <property type="component" value="Chromosome"/>
</dbReference>
<dbReference type="InterPro" id="IPR011197">
    <property type="entry name" value="UCP012318"/>
</dbReference>
<evidence type="ECO:0000313" key="3">
    <source>
        <dbReference type="Proteomes" id="UP000318055"/>
    </source>
</evidence>
<dbReference type="OrthoDB" id="9778629at2"/>
<evidence type="ECO:0000313" key="2">
    <source>
        <dbReference type="EMBL" id="QDX25862.1"/>
    </source>
</evidence>
<dbReference type="Pfam" id="PF04305">
    <property type="entry name" value="DUF455"/>
    <property type="match status" value="1"/>
</dbReference>
<dbReference type="Gene3D" id="1.20.1260.10">
    <property type="match status" value="1"/>
</dbReference>
<keyword evidence="3" id="KW-1185">Reference proteome</keyword>
<evidence type="ECO:0000256" key="1">
    <source>
        <dbReference type="SAM" id="MobiDB-lite"/>
    </source>
</evidence>
<dbReference type="PANTHER" id="PTHR42782:SF4">
    <property type="entry name" value="DUF455 DOMAIN-CONTAINING PROTEIN"/>
    <property type="match status" value="1"/>
</dbReference>
<organism evidence="2 3">
    <name type="scientific">Sphingomonas suaedae</name>
    <dbReference type="NCBI Taxonomy" id="2599297"/>
    <lineage>
        <taxon>Bacteria</taxon>
        <taxon>Pseudomonadati</taxon>
        <taxon>Pseudomonadota</taxon>
        <taxon>Alphaproteobacteria</taxon>
        <taxon>Sphingomonadales</taxon>
        <taxon>Sphingomonadaceae</taxon>
        <taxon>Sphingomonas</taxon>
    </lineage>
</organism>
<dbReference type="PIRSF" id="PIRSF012318">
    <property type="entry name" value="UCP012318"/>
    <property type="match status" value="1"/>
</dbReference>
<feature type="region of interest" description="Disordered" evidence="1">
    <location>
        <begin position="42"/>
        <end position="69"/>
    </location>
</feature>
<name>A0A518REH8_9SPHN</name>